<name>A0ABW5PCV8_9BACL</name>
<keyword evidence="5" id="KW-1185">Reference proteome</keyword>
<dbReference type="RefSeq" id="WP_377601965.1">
    <property type="nucleotide sequence ID" value="NZ_JBHUME010000007.1"/>
</dbReference>
<dbReference type="SMART" id="SM00858">
    <property type="entry name" value="SAF"/>
    <property type="match status" value="1"/>
</dbReference>
<feature type="region of interest" description="Disordered" evidence="2">
    <location>
        <begin position="95"/>
        <end position="118"/>
    </location>
</feature>
<dbReference type="PANTHER" id="PTHR30536:SF5">
    <property type="entry name" value="ALTRONATE DEHYDRATASE"/>
    <property type="match status" value="1"/>
</dbReference>
<organism evidence="4 5">
    <name type="scientific">Paenibacillus gansuensis</name>
    <dbReference type="NCBI Taxonomy" id="306542"/>
    <lineage>
        <taxon>Bacteria</taxon>
        <taxon>Bacillati</taxon>
        <taxon>Bacillota</taxon>
        <taxon>Bacilli</taxon>
        <taxon>Bacillales</taxon>
        <taxon>Paenibacillaceae</taxon>
        <taxon>Paenibacillus</taxon>
    </lineage>
</organism>
<feature type="domain" description="SAF" evidence="3">
    <location>
        <begin position="18"/>
        <end position="93"/>
    </location>
</feature>
<dbReference type="InterPro" id="IPR013974">
    <property type="entry name" value="SAF"/>
</dbReference>
<dbReference type="Proteomes" id="UP001597541">
    <property type="component" value="Unassembled WGS sequence"/>
</dbReference>
<evidence type="ECO:0000256" key="1">
    <source>
        <dbReference type="ARBA" id="ARBA00023239"/>
    </source>
</evidence>
<dbReference type="InterPro" id="IPR052172">
    <property type="entry name" value="UxaA_altronate/galactarate_dh"/>
</dbReference>
<gene>
    <name evidence="4" type="ORF">ACFSUF_08295</name>
</gene>
<dbReference type="InterPro" id="IPR044144">
    <property type="entry name" value="SAF_UxaA/GarD"/>
</dbReference>
<accession>A0ABW5PCV8</accession>
<evidence type="ECO:0000256" key="2">
    <source>
        <dbReference type="SAM" id="MobiDB-lite"/>
    </source>
</evidence>
<reference evidence="5" key="1">
    <citation type="journal article" date="2019" name="Int. J. Syst. Evol. Microbiol.">
        <title>The Global Catalogue of Microorganisms (GCM) 10K type strain sequencing project: providing services to taxonomists for standard genome sequencing and annotation.</title>
        <authorList>
            <consortium name="The Broad Institute Genomics Platform"/>
            <consortium name="The Broad Institute Genome Sequencing Center for Infectious Disease"/>
            <person name="Wu L."/>
            <person name="Ma J."/>
        </authorList>
    </citation>
    <scope>NUCLEOTIDE SEQUENCE [LARGE SCALE GENOMIC DNA]</scope>
    <source>
        <strain evidence="5">KCTC 3950</strain>
    </source>
</reference>
<dbReference type="GO" id="GO:0016787">
    <property type="term" value="F:hydrolase activity"/>
    <property type="evidence" value="ECO:0007669"/>
    <property type="project" value="UniProtKB-KW"/>
</dbReference>
<dbReference type="Gene3D" id="2.30.130.110">
    <property type="match status" value="1"/>
</dbReference>
<evidence type="ECO:0000313" key="4">
    <source>
        <dbReference type="EMBL" id="MFD2612418.1"/>
    </source>
</evidence>
<keyword evidence="1" id="KW-0456">Lyase</keyword>
<protein>
    <submittedName>
        <fullName evidence="4">UxaA family hydrolase</fullName>
    </submittedName>
</protein>
<dbReference type="Pfam" id="PF08666">
    <property type="entry name" value="SAF"/>
    <property type="match status" value="1"/>
</dbReference>
<dbReference type="CDD" id="cd11613">
    <property type="entry name" value="SAF_AH_GD"/>
    <property type="match status" value="1"/>
</dbReference>
<dbReference type="PANTHER" id="PTHR30536">
    <property type="entry name" value="ALTRONATE/GALACTARATE DEHYDRATASE"/>
    <property type="match status" value="1"/>
</dbReference>
<feature type="compositionally biased region" description="Polar residues" evidence="2">
    <location>
        <begin position="106"/>
        <end position="118"/>
    </location>
</feature>
<sequence>MQHHFEDEADALVMEQNDHVATALKDLASGDTVRFRMGESIKTVIAADAIPFGHKIAIGPIASGTEVRKYGEVIGRALTGIETGGHVHVHNMEGIRGRGDKAKQEQAVSNQSKEAANE</sequence>
<proteinExistence type="predicted"/>
<evidence type="ECO:0000259" key="3">
    <source>
        <dbReference type="SMART" id="SM00858"/>
    </source>
</evidence>
<dbReference type="EMBL" id="JBHUME010000007">
    <property type="protein sequence ID" value="MFD2612418.1"/>
    <property type="molecule type" value="Genomic_DNA"/>
</dbReference>
<comment type="caution">
    <text evidence="4">The sequence shown here is derived from an EMBL/GenBank/DDBJ whole genome shotgun (WGS) entry which is preliminary data.</text>
</comment>
<feature type="compositionally biased region" description="Basic and acidic residues" evidence="2">
    <location>
        <begin position="95"/>
        <end position="104"/>
    </location>
</feature>
<evidence type="ECO:0000313" key="5">
    <source>
        <dbReference type="Proteomes" id="UP001597541"/>
    </source>
</evidence>
<keyword evidence="4" id="KW-0378">Hydrolase</keyword>